<organism evidence="5">
    <name type="scientific">marine sediment metagenome</name>
    <dbReference type="NCBI Taxonomy" id="412755"/>
    <lineage>
        <taxon>unclassified sequences</taxon>
        <taxon>metagenomes</taxon>
        <taxon>ecological metagenomes</taxon>
    </lineage>
</organism>
<evidence type="ECO:0000256" key="2">
    <source>
        <dbReference type="ARBA" id="ARBA00023004"/>
    </source>
</evidence>
<evidence type="ECO:0000313" key="5">
    <source>
        <dbReference type="EMBL" id="GAH89864.1"/>
    </source>
</evidence>
<keyword evidence="2" id="KW-0408">Iron</keyword>
<dbReference type="InterPro" id="IPR006656">
    <property type="entry name" value="Mopterin_OxRdtase"/>
</dbReference>
<dbReference type="GO" id="GO:0003954">
    <property type="term" value="F:NADH dehydrogenase activity"/>
    <property type="evidence" value="ECO:0007669"/>
    <property type="project" value="TreeGrafter"/>
</dbReference>
<dbReference type="GO" id="GO:0022904">
    <property type="term" value="P:respiratory electron transport chain"/>
    <property type="evidence" value="ECO:0007669"/>
    <property type="project" value="TreeGrafter"/>
</dbReference>
<dbReference type="GO" id="GO:0016020">
    <property type="term" value="C:membrane"/>
    <property type="evidence" value="ECO:0007669"/>
    <property type="project" value="TreeGrafter"/>
</dbReference>
<evidence type="ECO:0000259" key="4">
    <source>
        <dbReference type="Pfam" id="PF00384"/>
    </source>
</evidence>
<evidence type="ECO:0000256" key="1">
    <source>
        <dbReference type="ARBA" id="ARBA00022723"/>
    </source>
</evidence>
<evidence type="ECO:0000256" key="3">
    <source>
        <dbReference type="ARBA" id="ARBA00023014"/>
    </source>
</evidence>
<comment type="caution">
    <text evidence="5">The sequence shown here is derived from an EMBL/GenBank/DDBJ whole genome shotgun (WGS) entry which is preliminary data.</text>
</comment>
<keyword evidence="3" id="KW-0411">Iron-sulfur</keyword>
<feature type="non-terminal residue" evidence="5">
    <location>
        <position position="185"/>
    </location>
</feature>
<feature type="domain" description="Molybdopterin oxidoreductase" evidence="4">
    <location>
        <begin position="6"/>
        <end position="154"/>
    </location>
</feature>
<dbReference type="PANTHER" id="PTHR43105:SF10">
    <property type="entry name" value="NADH-QUINONE OXIDOREDUCTASE SUBUNIT G"/>
    <property type="match status" value="1"/>
</dbReference>
<dbReference type="GO" id="GO:0051536">
    <property type="term" value="F:iron-sulfur cluster binding"/>
    <property type="evidence" value="ECO:0007669"/>
    <property type="project" value="UniProtKB-KW"/>
</dbReference>
<dbReference type="PANTHER" id="PTHR43105">
    <property type="entry name" value="RESPIRATORY NITRATE REDUCTASE"/>
    <property type="match status" value="1"/>
</dbReference>
<dbReference type="Gene3D" id="3.40.50.740">
    <property type="match status" value="1"/>
</dbReference>
<dbReference type="Gene3D" id="3.40.228.10">
    <property type="entry name" value="Dimethylsulfoxide Reductase, domain 2"/>
    <property type="match status" value="1"/>
</dbReference>
<keyword evidence="1" id="KW-0479">Metal-binding</keyword>
<protein>
    <recommendedName>
        <fullName evidence="4">Molybdopterin oxidoreductase domain-containing protein</fullName>
    </recommendedName>
</protein>
<name>X1KIA7_9ZZZZ</name>
<dbReference type="InterPro" id="IPR050123">
    <property type="entry name" value="Prok_molybdopt-oxidoreductase"/>
</dbReference>
<dbReference type="AlphaFoldDB" id="X1KIA7"/>
<gene>
    <name evidence="5" type="ORF">S06H3_05557</name>
</gene>
<sequence>MEVIGKRLAEAKGDLAGMISTKLPNEILSLFNKFISEVVGSDSIDTLDGESYRIISEGIKQFQNNGKGLDIECSIEEILKADCIIVVGADPESANPIVSTLVRRAVSQRKTKLIVIDPSRDVFPLWTDLWLKPRAGSEGVLLSGLTKVLIDKGLVVPEKTRAELVQSVGGYGIGEVVRTTGIEKG</sequence>
<proteinExistence type="predicted"/>
<dbReference type="EMBL" id="BARV01002072">
    <property type="protein sequence ID" value="GAH89864.1"/>
    <property type="molecule type" value="Genomic_DNA"/>
</dbReference>
<dbReference type="SUPFAM" id="SSF53706">
    <property type="entry name" value="Formate dehydrogenase/DMSO reductase, domains 1-3"/>
    <property type="match status" value="1"/>
</dbReference>
<reference evidence="5" key="1">
    <citation type="journal article" date="2014" name="Front. Microbiol.">
        <title>High frequency of phylogenetically diverse reductive dehalogenase-homologous genes in deep subseafloor sedimentary metagenomes.</title>
        <authorList>
            <person name="Kawai M."/>
            <person name="Futagami T."/>
            <person name="Toyoda A."/>
            <person name="Takaki Y."/>
            <person name="Nishi S."/>
            <person name="Hori S."/>
            <person name="Arai W."/>
            <person name="Tsubouchi T."/>
            <person name="Morono Y."/>
            <person name="Uchiyama I."/>
            <person name="Ito T."/>
            <person name="Fujiyama A."/>
            <person name="Inagaki F."/>
            <person name="Takami H."/>
        </authorList>
    </citation>
    <scope>NUCLEOTIDE SEQUENCE</scope>
    <source>
        <strain evidence="5">Expedition CK06-06</strain>
    </source>
</reference>
<accession>X1KIA7</accession>
<dbReference type="GO" id="GO:0046872">
    <property type="term" value="F:metal ion binding"/>
    <property type="evidence" value="ECO:0007669"/>
    <property type="project" value="UniProtKB-KW"/>
</dbReference>
<dbReference type="Pfam" id="PF00384">
    <property type="entry name" value="Molybdopterin"/>
    <property type="match status" value="1"/>
</dbReference>